<dbReference type="AlphaFoldDB" id="A0A6H5IF75"/>
<evidence type="ECO:0000256" key="7">
    <source>
        <dbReference type="ARBA" id="ARBA00023125"/>
    </source>
</evidence>
<keyword evidence="5" id="KW-0547">Nucleotide-binding</keyword>
<evidence type="ECO:0000313" key="13">
    <source>
        <dbReference type="Proteomes" id="UP000479190"/>
    </source>
</evidence>
<keyword evidence="4 10" id="KW-0235">DNA replication</keyword>
<feature type="domain" description="AAA+ ATPase" evidence="11">
    <location>
        <begin position="53"/>
        <end position="214"/>
    </location>
</feature>
<dbReference type="GO" id="GO:0005737">
    <property type="term" value="C:cytoplasm"/>
    <property type="evidence" value="ECO:0007669"/>
    <property type="project" value="UniProtKB-ARBA"/>
</dbReference>
<dbReference type="InterPro" id="IPR003593">
    <property type="entry name" value="AAA+_ATPase"/>
</dbReference>
<evidence type="ECO:0000256" key="8">
    <source>
        <dbReference type="ARBA" id="ARBA00023242"/>
    </source>
</evidence>
<dbReference type="PANTHER" id="PTHR12087:SF0">
    <property type="entry name" value="ORIGIN RECOGNITION COMPLEX SUBUNIT 4"/>
    <property type="match status" value="1"/>
</dbReference>
<reference evidence="12 13" key="1">
    <citation type="submission" date="2020-02" db="EMBL/GenBank/DDBJ databases">
        <authorList>
            <person name="Ferguson B K."/>
        </authorList>
    </citation>
    <scope>NUCLEOTIDE SEQUENCE [LARGE SCALE GENOMIC DNA]</scope>
</reference>
<dbReference type="SMART" id="SM00382">
    <property type="entry name" value="AAA"/>
    <property type="match status" value="1"/>
</dbReference>
<comment type="similarity">
    <text evidence="2 10">Belongs to the ORC4 family.</text>
</comment>
<dbReference type="InterPro" id="IPR032705">
    <property type="entry name" value="ORC4_C"/>
</dbReference>
<dbReference type="OrthoDB" id="343623at2759"/>
<gene>
    <name evidence="12" type="ORF">TBRA_LOCUS7034</name>
</gene>
<evidence type="ECO:0000259" key="11">
    <source>
        <dbReference type="SMART" id="SM00382"/>
    </source>
</evidence>
<dbReference type="GO" id="GO:0005524">
    <property type="term" value="F:ATP binding"/>
    <property type="evidence" value="ECO:0007669"/>
    <property type="project" value="UniProtKB-KW"/>
</dbReference>
<accession>A0A6H5IF75</accession>
<evidence type="ECO:0000256" key="5">
    <source>
        <dbReference type="ARBA" id="ARBA00022741"/>
    </source>
</evidence>
<name>A0A6H5IF75_9HYME</name>
<dbReference type="InterPro" id="IPR041664">
    <property type="entry name" value="AAA_16"/>
</dbReference>
<evidence type="ECO:0000256" key="10">
    <source>
        <dbReference type="PIRNR" id="PIRNR007858"/>
    </source>
</evidence>
<dbReference type="EMBL" id="CADCXV010000772">
    <property type="protein sequence ID" value="CAB0035136.1"/>
    <property type="molecule type" value="Genomic_DNA"/>
</dbReference>
<protein>
    <recommendedName>
        <fullName evidence="3 10">Origin recognition complex subunit 4</fullName>
    </recommendedName>
</protein>
<evidence type="ECO:0000256" key="9">
    <source>
        <dbReference type="ARBA" id="ARBA00046777"/>
    </source>
</evidence>
<dbReference type="SUPFAM" id="SSF52540">
    <property type="entry name" value="P-loop containing nucleoside triphosphate hydrolases"/>
    <property type="match status" value="1"/>
</dbReference>
<keyword evidence="7 10" id="KW-0238">DNA-binding</keyword>
<evidence type="ECO:0000256" key="6">
    <source>
        <dbReference type="ARBA" id="ARBA00022840"/>
    </source>
</evidence>
<comment type="subunit">
    <text evidence="9">Component of ORC, a complex composed of at least 6 subunits: ORC1, ORC2, ORC3, ORC4, ORC5 and ORC6. ORC is regulated in a cell-cycle dependent manner. It is sequentially assembled at the exit from anaphase of mitosis and disassembled as cells enter S phase. Interacts with DBF4. Interacts with POLQ.</text>
</comment>
<dbReference type="Proteomes" id="UP000479190">
    <property type="component" value="Unassembled WGS sequence"/>
</dbReference>
<dbReference type="GO" id="GO:0006270">
    <property type="term" value="P:DNA replication initiation"/>
    <property type="evidence" value="ECO:0007669"/>
    <property type="project" value="TreeGrafter"/>
</dbReference>
<organism evidence="12 13">
    <name type="scientific">Trichogramma brassicae</name>
    <dbReference type="NCBI Taxonomy" id="86971"/>
    <lineage>
        <taxon>Eukaryota</taxon>
        <taxon>Metazoa</taxon>
        <taxon>Ecdysozoa</taxon>
        <taxon>Arthropoda</taxon>
        <taxon>Hexapoda</taxon>
        <taxon>Insecta</taxon>
        <taxon>Pterygota</taxon>
        <taxon>Neoptera</taxon>
        <taxon>Endopterygota</taxon>
        <taxon>Hymenoptera</taxon>
        <taxon>Apocrita</taxon>
        <taxon>Proctotrupomorpha</taxon>
        <taxon>Chalcidoidea</taxon>
        <taxon>Trichogrammatidae</taxon>
        <taxon>Trichogramma</taxon>
    </lineage>
</organism>
<keyword evidence="6" id="KW-0067">ATP-binding</keyword>
<evidence type="ECO:0000256" key="1">
    <source>
        <dbReference type="ARBA" id="ARBA00004123"/>
    </source>
</evidence>
<evidence type="ECO:0000256" key="4">
    <source>
        <dbReference type="ARBA" id="ARBA00022705"/>
    </source>
</evidence>
<dbReference type="InterPro" id="IPR027417">
    <property type="entry name" value="P-loop_NTPase"/>
</dbReference>
<keyword evidence="13" id="KW-1185">Reference proteome</keyword>
<dbReference type="GO" id="GO:0003688">
    <property type="term" value="F:DNA replication origin binding"/>
    <property type="evidence" value="ECO:0007669"/>
    <property type="project" value="TreeGrafter"/>
</dbReference>
<sequence>MAISFDNQDINTIMLTRKYLKKKILYPETKFRHHVQERAHVLDCVKRTVENGESNSLLLLGPRGSGKTTLINSVLTELSSTKNFQDNALIVNLHGLVHTDDRLALKDATRQMQLEHASEGKVFNTFAENLTFLLDCLKSGDKKHSKPIIFILDEFDLFCFHHNQTLLYNLFDVAQSAQAPICVIGITSQLDVIQLLEKRVKSRFSHRQIFLYPGDTSESETPISAFEDRLELFKELLTLPEDENVNETEQANKDCNIDPKFRAIWNKQIVNLADNPTVQNVLKMMHKHDRIERKFRNFLAVVISSLGNNHKELEVDDFVKASKMFSPNTKVLMLEGLSVLEMCLIIAMKHETEIYDGEPLNFEKVLSRFLKFASQTSAMESVQRPVIMKAFEHIELIIPTGQHLRIEKEYQTYNFALKSNEVMEAVRNYQGLPTDVAQWADSSVM</sequence>
<dbReference type="CDD" id="cd00009">
    <property type="entry name" value="AAA"/>
    <property type="match status" value="1"/>
</dbReference>
<evidence type="ECO:0000256" key="2">
    <source>
        <dbReference type="ARBA" id="ARBA00005334"/>
    </source>
</evidence>
<dbReference type="Pfam" id="PF13191">
    <property type="entry name" value="AAA_16"/>
    <property type="match status" value="1"/>
</dbReference>
<evidence type="ECO:0000313" key="12">
    <source>
        <dbReference type="EMBL" id="CAB0035136.1"/>
    </source>
</evidence>
<comment type="function">
    <text evidence="10">Component of the origin recognition complex (ORC) that binds origins of replication.</text>
</comment>
<dbReference type="Pfam" id="PF14629">
    <property type="entry name" value="ORC4_C"/>
    <property type="match status" value="1"/>
</dbReference>
<evidence type="ECO:0000256" key="3">
    <source>
        <dbReference type="ARBA" id="ARBA00019083"/>
    </source>
</evidence>
<dbReference type="GO" id="GO:0005664">
    <property type="term" value="C:nuclear origin of replication recognition complex"/>
    <property type="evidence" value="ECO:0007669"/>
    <property type="project" value="TreeGrafter"/>
</dbReference>
<proteinExistence type="inferred from homology"/>
<dbReference type="Gene3D" id="3.40.50.300">
    <property type="entry name" value="P-loop containing nucleotide triphosphate hydrolases"/>
    <property type="match status" value="1"/>
</dbReference>
<dbReference type="FunFam" id="3.40.50.300:FF:000649">
    <property type="entry name" value="Origin recognition complex subunit 4"/>
    <property type="match status" value="1"/>
</dbReference>
<keyword evidence="8 10" id="KW-0539">Nucleus</keyword>
<dbReference type="PIRSF" id="PIRSF007858">
    <property type="entry name" value="ORC4"/>
    <property type="match status" value="1"/>
</dbReference>
<comment type="subcellular location">
    <subcellularLocation>
        <location evidence="1 10">Nucleus</location>
    </subcellularLocation>
</comment>
<dbReference type="PANTHER" id="PTHR12087">
    <property type="entry name" value="ORIGIN RECOGNITION COMPLEX SUBUNIT 4"/>
    <property type="match status" value="1"/>
</dbReference>
<dbReference type="InterPro" id="IPR016527">
    <property type="entry name" value="ORC4"/>
</dbReference>